<keyword evidence="17" id="KW-1185">Reference proteome</keyword>
<dbReference type="InterPro" id="IPR016132">
    <property type="entry name" value="Phyto_chromo_attachment"/>
</dbReference>
<feature type="region of interest" description="Disordered" evidence="13">
    <location>
        <begin position="1"/>
        <end position="20"/>
    </location>
</feature>
<dbReference type="GO" id="GO:0009584">
    <property type="term" value="P:detection of visible light"/>
    <property type="evidence" value="ECO:0007669"/>
    <property type="project" value="InterPro"/>
</dbReference>
<dbReference type="AlphaFoldDB" id="A0A017STG1"/>
<reference evidence="16 17" key="1">
    <citation type="submission" date="2013-05" db="EMBL/GenBank/DDBJ databases">
        <title>Genome assembly of Chondromyces apiculatus DSM 436.</title>
        <authorList>
            <person name="Sharma G."/>
            <person name="Khatri I."/>
            <person name="Kaur C."/>
            <person name="Mayilraj S."/>
            <person name="Subramanian S."/>
        </authorList>
    </citation>
    <scope>NUCLEOTIDE SEQUENCE [LARGE SCALE GENOMIC DNA]</scope>
    <source>
        <strain evidence="16 17">DSM 436</strain>
    </source>
</reference>
<dbReference type="Pfam" id="PF01590">
    <property type="entry name" value="GAF"/>
    <property type="match status" value="1"/>
</dbReference>
<dbReference type="PROSITE" id="PS50109">
    <property type="entry name" value="HIS_KIN"/>
    <property type="match status" value="1"/>
</dbReference>
<evidence type="ECO:0000256" key="11">
    <source>
        <dbReference type="ARBA" id="ARBA00023136"/>
    </source>
</evidence>
<dbReference type="InterPro" id="IPR050351">
    <property type="entry name" value="BphY/WalK/GraS-like"/>
</dbReference>
<keyword evidence="12" id="KW-0675">Receptor</keyword>
<dbReference type="InterPro" id="IPR029016">
    <property type="entry name" value="GAF-like_dom_sf"/>
</dbReference>
<accession>A0A017STG1</accession>
<keyword evidence="9 16" id="KW-0418">Kinase</keyword>
<evidence type="ECO:0000259" key="15">
    <source>
        <dbReference type="PROSITE" id="PS50109"/>
    </source>
</evidence>
<proteinExistence type="inferred from homology"/>
<dbReference type="PANTHER" id="PTHR42878:SF15">
    <property type="entry name" value="BACTERIOPHYTOCHROME"/>
    <property type="match status" value="1"/>
</dbReference>
<keyword evidence="7" id="KW-0716">Sensory transduction</keyword>
<name>A0A017STG1_9BACT</name>
<dbReference type="GO" id="GO:0007234">
    <property type="term" value="P:osmosensory signaling via phosphorelay pathway"/>
    <property type="evidence" value="ECO:0007669"/>
    <property type="project" value="TreeGrafter"/>
</dbReference>
<evidence type="ECO:0000256" key="2">
    <source>
        <dbReference type="ARBA" id="ARBA00006402"/>
    </source>
</evidence>
<dbReference type="InterPro" id="IPR005467">
    <property type="entry name" value="His_kinase_dom"/>
</dbReference>
<dbReference type="GO" id="GO:0016020">
    <property type="term" value="C:membrane"/>
    <property type="evidence" value="ECO:0007669"/>
    <property type="project" value="UniProtKB-SubCell"/>
</dbReference>
<dbReference type="InterPro" id="IPR000014">
    <property type="entry name" value="PAS"/>
</dbReference>
<dbReference type="eggNOG" id="COG4251">
    <property type="taxonomic scope" value="Bacteria"/>
</dbReference>
<dbReference type="InterPro" id="IPR043150">
    <property type="entry name" value="Phytochrome_PHY_sf"/>
</dbReference>
<dbReference type="SUPFAM" id="SSF55785">
    <property type="entry name" value="PYP-like sensor domain (PAS domain)"/>
    <property type="match status" value="1"/>
</dbReference>
<evidence type="ECO:0000259" key="14">
    <source>
        <dbReference type="PROSITE" id="PS50046"/>
    </source>
</evidence>
<keyword evidence="8" id="KW-0808">Transferase</keyword>
<dbReference type="Gene3D" id="3.30.450.40">
    <property type="match status" value="1"/>
</dbReference>
<dbReference type="CDD" id="cd00082">
    <property type="entry name" value="HisKA"/>
    <property type="match status" value="1"/>
</dbReference>
<dbReference type="PRINTS" id="PR01033">
    <property type="entry name" value="PHYTOCHROME"/>
</dbReference>
<dbReference type="GO" id="GO:0009881">
    <property type="term" value="F:photoreceptor activity"/>
    <property type="evidence" value="ECO:0007669"/>
    <property type="project" value="UniProtKB-KW"/>
</dbReference>
<dbReference type="InterPro" id="IPR001294">
    <property type="entry name" value="Phytochrome"/>
</dbReference>
<keyword evidence="6" id="KW-0597">Phosphoprotein</keyword>
<dbReference type="Gene3D" id="3.30.450.20">
    <property type="entry name" value="PAS domain"/>
    <property type="match status" value="1"/>
</dbReference>
<feature type="domain" description="Histidine kinase" evidence="15">
    <location>
        <begin position="573"/>
        <end position="790"/>
    </location>
</feature>
<protein>
    <recommendedName>
        <fullName evidence="4">histidine kinase</fullName>
        <ecNumber evidence="4">2.7.13.3</ecNumber>
    </recommendedName>
</protein>
<dbReference type="SUPFAM" id="SSF55874">
    <property type="entry name" value="ATPase domain of HSP90 chaperone/DNA topoisomerase II/histidine kinase"/>
    <property type="match status" value="1"/>
</dbReference>
<evidence type="ECO:0000256" key="5">
    <source>
        <dbReference type="ARBA" id="ARBA00022543"/>
    </source>
</evidence>
<dbReference type="InterPro" id="IPR035965">
    <property type="entry name" value="PAS-like_dom_sf"/>
</dbReference>
<evidence type="ECO:0000256" key="13">
    <source>
        <dbReference type="SAM" id="MobiDB-lite"/>
    </source>
</evidence>
<evidence type="ECO:0000256" key="8">
    <source>
        <dbReference type="ARBA" id="ARBA00022679"/>
    </source>
</evidence>
<dbReference type="InterPro" id="IPR003594">
    <property type="entry name" value="HATPase_dom"/>
</dbReference>
<organism evidence="16 17">
    <name type="scientific">Chondromyces apiculatus DSM 436</name>
    <dbReference type="NCBI Taxonomy" id="1192034"/>
    <lineage>
        <taxon>Bacteria</taxon>
        <taxon>Pseudomonadati</taxon>
        <taxon>Myxococcota</taxon>
        <taxon>Polyangia</taxon>
        <taxon>Polyangiales</taxon>
        <taxon>Polyangiaceae</taxon>
        <taxon>Chondromyces</taxon>
    </lineage>
</organism>
<dbReference type="SMART" id="SM00388">
    <property type="entry name" value="HisKA"/>
    <property type="match status" value="1"/>
</dbReference>
<evidence type="ECO:0000256" key="1">
    <source>
        <dbReference type="ARBA" id="ARBA00000085"/>
    </source>
</evidence>
<dbReference type="SUPFAM" id="SSF55781">
    <property type="entry name" value="GAF domain-like"/>
    <property type="match status" value="2"/>
</dbReference>
<dbReference type="EC" id="2.7.13.3" evidence="4"/>
<dbReference type="PANTHER" id="PTHR42878">
    <property type="entry name" value="TWO-COMPONENT HISTIDINE KINASE"/>
    <property type="match status" value="1"/>
</dbReference>
<dbReference type="Pfam" id="PF08446">
    <property type="entry name" value="PAS_2"/>
    <property type="match status" value="1"/>
</dbReference>
<dbReference type="SUPFAM" id="SSF47384">
    <property type="entry name" value="Homodimeric domain of signal transducing histidine kinase"/>
    <property type="match status" value="1"/>
</dbReference>
<evidence type="ECO:0000313" key="16">
    <source>
        <dbReference type="EMBL" id="EYF00293.1"/>
    </source>
</evidence>
<evidence type="ECO:0000256" key="12">
    <source>
        <dbReference type="ARBA" id="ARBA00023170"/>
    </source>
</evidence>
<dbReference type="GO" id="GO:0000156">
    <property type="term" value="F:phosphorelay response regulator activity"/>
    <property type="evidence" value="ECO:0007669"/>
    <property type="project" value="TreeGrafter"/>
</dbReference>
<dbReference type="FunFam" id="3.30.565.10:FF:000006">
    <property type="entry name" value="Sensor histidine kinase WalK"/>
    <property type="match status" value="1"/>
</dbReference>
<dbReference type="Gene3D" id="1.10.287.130">
    <property type="match status" value="1"/>
</dbReference>
<sequence>MQDDCGKTVPYVSPHTPSRMTIPEPYSIKRGTISLMSCDAEPVHTPGCIQSHGVLLVLRRGDLTILQVSENSADHLGKAPDALLGRSIAEVLGGEHDTALARFVEQEPVEKNPLHVFSIEFSIDATDAVDAQAAAPPDPRGPLDALVHTIDGVIVLELERTGRAQNRPDYYALVRKTVTRLQTAQSLRDLCQIAAEDLWKLTGIDRVMIYRFHPDHSGEVFAEAKRADLAPFFGLHYPADDIPGPAREIFRKTWVRPLADARGAPSELVPLANPDSGKPLEMTYCALRGASVMYTEYLENIGVAASLTLSIRRGDQLWGLVACHHEQPFQADFQVRAACELLAQVVSLQLVAAEQREQLEYRLALADVQRKLVERAATEGSIAPLLQGTPSLADAVGSDGTALFHERTWSTVGRTPAQADLDALVAWLRTRGELDRPPHLYVTDHLGEAHPPAQALRDTASGLLAASLAHGGRSFILWFRAETLRMVNWAGDPGDKPVRHGPHGPRLTPRRSFELWQESVRGHAVPWSPADIEAAGLLRVALMELVVSHAERLAALNQELQRSNEELDAFAYVASHDLKEPLRGIHKYATHLAERAAEGTDEESKERLSSVLRLTVRMDSLINALLLFSRVGRTGLRLERVDGNELVAEALDLLGGRREETRIEIRIPRPLPTLLCDRVRVREVLVNLISNAMKYNQREARWVEIGWREPTSATPLALYVRDNGIGIKPRYFDQIFKIFKRLHGRDEFTGGTGAGLAIVKKVVDLHGGRIWIDSVMGEGSTFFFTLAPESTA</sequence>
<evidence type="ECO:0000256" key="6">
    <source>
        <dbReference type="ARBA" id="ARBA00022553"/>
    </source>
</evidence>
<evidence type="ECO:0000313" key="17">
    <source>
        <dbReference type="Proteomes" id="UP000019678"/>
    </source>
</evidence>
<dbReference type="Pfam" id="PF00360">
    <property type="entry name" value="PHY"/>
    <property type="match status" value="1"/>
</dbReference>
<dbReference type="InterPro" id="IPR013654">
    <property type="entry name" value="PAS_2"/>
</dbReference>
<dbReference type="Proteomes" id="UP000019678">
    <property type="component" value="Unassembled WGS sequence"/>
</dbReference>
<dbReference type="Pfam" id="PF00512">
    <property type="entry name" value="HisKA"/>
    <property type="match status" value="1"/>
</dbReference>
<dbReference type="CDD" id="cd00130">
    <property type="entry name" value="PAS"/>
    <property type="match status" value="1"/>
</dbReference>
<dbReference type="InterPro" id="IPR013515">
    <property type="entry name" value="Phytochrome_cen-reg"/>
</dbReference>
<dbReference type="GO" id="GO:0000155">
    <property type="term" value="F:phosphorelay sensor kinase activity"/>
    <property type="evidence" value="ECO:0007669"/>
    <property type="project" value="InterPro"/>
</dbReference>
<comment type="catalytic activity">
    <reaction evidence="1">
        <text>ATP + protein L-histidine = ADP + protein N-phospho-L-histidine.</text>
        <dbReference type="EC" id="2.7.13.3"/>
    </reaction>
</comment>
<dbReference type="InterPro" id="IPR003661">
    <property type="entry name" value="HisK_dim/P_dom"/>
</dbReference>
<evidence type="ECO:0000256" key="7">
    <source>
        <dbReference type="ARBA" id="ARBA00022606"/>
    </source>
</evidence>
<dbReference type="GO" id="GO:0006355">
    <property type="term" value="P:regulation of DNA-templated transcription"/>
    <property type="evidence" value="ECO:0007669"/>
    <property type="project" value="InterPro"/>
</dbReference>
<keyword evidence="5" id="KW-0600">Photoreceptor protein</keyword>
<dbReference type="SMART" id="SM00065">
    <property type="entry name" value="GAF"/>
    <property type="match status" value="1"/>
</dbReference>
<dbReference type="GO" id="GO:0030295">
    <property type="term" value="F:protein kinase activator activity"/>
    <property type="evidence" value="ECO:0007669"/>
    <property type="project" value="TreeGrafter"/>
</dbReference>
<dbReference type="SMART" id="SM00387">
    <property type="entry name" value="HATPase_c"/>
    <property type="match status" value="1"/>
</dbReference>
<dbReference type="STRING" id="1192034.CAP_0983"/>
<dbReference type="Gene3D" id="3.30.565.10">
    <property type="entry name" value="Histidine kinase-like ATPase, C-terminal domain"/>
    <property type="match status" value="1"/>
</dbReference>
<dbReference type="PROSITE" id="PS50046">
    <property type="entry name" value="PHYTOCHROME_2"/>
    <property type="match status" value="1"/>
</dbReference>
<keyword evidence="10" id="KW-0157">Chromophore</keyword>
<evidence type="ECO:0000256" key="3">
    <source>
        <dbReference type="ARBA" id="ARBA00011738"/>
    </source>
</evidence>
<dbReference type="EMBL" id="ASRX01000118">
    <property type="protein sequence ID" value="EYF00293.1"/>
    <property type="molecule type" value="Genomic_DNA"/>
</dbReference>
<comment type="similarity">
    <text evidence="2">In the N-terminal section; belongs to the phytochrome family.</text>
</comment>
<dbReference type="Gene3D" id="3.30.450.270">
    <property type="match status" value="1"/>
</dbReference>
<comment type="subunit">
    <text evidence="3">Homodimer.</text>
</comment>
<gene>
    <name evidence="16" type="ORF">CAP_0983</name>
</gene>
<dbReference type="Pfam" id="PF02518">
    <property type="entry name" value="HATPase_c"/>
    <property type="match status" value="1"/>
</dbReference>
<evidence type="ECO:0000256" key="9">
    <source>
        <dbReference type="ARBA" id="ARBA00022777"/>
    </source>
</evidence>
<comment type="caution">
    <text evidence="16">The sequence shown here is derived from an EMBL/GenBank/DDBJ whole genome shotgun (WGS) entry which is preliminary data.</text>
</comment>
<dbReference type="InterPro" id="IPR003018">
    <property type="entry name" value="GAF"/>
</dbReference>
<evidence type="ECO:0000256" key="10">
    <source>
        <dbReference type="ARBA" id="ARBA00022991"/>
    </source>
</evidence>
<dbReference type="InterPro" id="IPR036890">
    <property type="entry name" value="HATPase_C_sf"/>
</dbReference>
<feature type="domain" description="Phytochrome chromophore attachment site" evidence="14">
    <location>
        <begin position="186"/>
        <end position="344"/>
    </location>
</feature>
<dbReference type="InterPro" id="IPR036097">
    <property type="entry name" value="HisK_dim/P_sf"/>
</dbReference>
<evidence type="ECO:0000256" key="4">
    <source>
        <dbReference type="ARBA" id="ARBA00012438"/>
    </source>
</evidence>
<keyword evidence="11" id="KW-0472">Membrane</keyword>